<proteinExistence type="predicted"/>
<accession>A0A3E3I233</accession>
<protein>
    <submittedName>
        <fullName evidence="1">Type II toxin-antitoxin system HicA family toxin</fullName>
    </submittedName>
</protein>
<dbReference type="InterPro" id="IPR012933">
    <property type="entry name" value="HicA_mRNA_interferase"/>
</dbReference>
<evidence type="ECO:0000313" key="2">
    <source>
        <dbReference type="Proteomes" id="UP000261166"/>
    </source>
</evidence>
<name>A0A3E3I233_9FIRM</name>
<dbReference type="AlphaFoldDB" id="A0A3E3I233"/>
<evidence type="ECO:0000313" key="1">
    <source>
        <dbReference type="EMBL" id="RGE58721.1"/>
    </source>
</evidence>
<dbReference type="SUPFAM" id="SSF54786">
    <property type="entry name" value="YcfA/nrd intein domain"/>
    <property type="match status" value="1"/>
</dbReference>
<dbReference type="OrthoDB" id="129814at2"/>
<comment type="caution">
    <text evidence="1">The sequence shown here is derived from an EMBL/GenBank/DDBJ whole genome shotgun (WGS) entry which is preliminary data.</text>
</comment>
<dbReference type="GO" id="GO:0003729">
    <property type="term" value="F:mRNA binding"/>
    <property type="evidence" value="ECO:0007669"/>
    <property type="project" value="InterPro"/>
</dbReference>
<dbReference type="RefSeq" id="WP_117531923.1">
    <property type="nucleotide sequence ID" value="NZ_JBKXRP010000034.1"/>
</dbReference>
<dbReference type="EMBL" id="QVLU01000067">
    <property type="protein sequence ID" value="RGE58721.1"/>
    <property type="molecule type" value="Genomic_DNA"/>
</dbReference>
<organism evidence="1 2">
    <name type="scientific">Eisenbergiella massiliensis</name>
    <dbReference type="NCBI Taxonomy" id="1720294"/>
    <lineage>
        <taxon>Bacteria</taxon>
        <taxon>Bacillati</taxon>
        <taxon>Bacillota</taxon>
        <taxon>Clostridia</taxon>
        <taxon>Lachnospirales</taxon>
        <taxon>Lachnospiraceae</taxon>
        <taxon>Eisenbergiella</taxon>
    </lineage>
</organism>
<gene>
    <name evidence="1" type="ORF">DWY69_30990</name>
</gene>
<reference evidence="1 2" key="1">
    <citation type="submission" date="2018-08" db="EMBL/GenBank/DDBJ databases">
        <title>A genome reference for cultivated species of the human gut microbiota.</title>
        <authorList>
            <person name="Zou Y."/>
            <person name="Xue W."/>
            <person name="Luo G."/>
        </authorList>
    </citation>
    <scope>NUCLEOTIDE SEQUENCE [LARGE SCALE GENOMIC DNA]</scope>
    <source>
        <strain evidence="1 2">AF26-4BH</strain>
    </source>
</reference>
<dbReference type="Proteomes" id="UP000261166">
    <property type="component" value="Unassembled WGS sequence"/>
</dbReference>
<sequence length="82" mass="9590">MANIEKLMQSIMSGTQDRNIKFADLQKILDVLGFKCRVKGDHFIYWKEGVEEIINIQPDGNKAKPYQVKQVRNIILKYHLEV</sequence>
<dbReference type="Pfam" id="PF07927">
    <property type="entry name" value="HicA_toxin"/>
    <property type="match status" value="1"/>
</dbReference>